<dbReference type="Pfam" id="PF00593">
    <property type="entry name" value="TonB_dep_Rec_b-barrel"/>
    <property type="match status" value="1"/>
</dbReference>
<evidence type="ECO:0000256" key="2">
    <source>
        <dbReference type="ARBA" id="ARBA00022448"/>
    </source>
</evidence>
<dbReference type="Pfam" id="PF13715">
    <property type="entry name" value="CarbopepD_reg_2"/>
    <property type="match status" value="1"/>
</dbReference>
<reference evidence="15 16" key="1">
    <citation type="submission" date="2017-10" db="EMBL/GenBank/DDBJ databases">
        <title>Draft genome of Longibacter Salinarum.</title>
        <authorList>
            <person name="Goh K.M."/>
            <person name="Shamsir M.S."/>
            <person name="Lim S.W."/>
        </authorList>
    </citation>
    <scope>NUCLEOTIDE SEQUENCE [LARGE SCALE GENOMIC DNA]</scope>
    <source>
        <strain evidence="15 16">KCTC 52045</strain>
    </source>
</reference>
<gene>
    <name evidence="15" type="ORF">CRI94_05305</name>
</gene>
<dbReference type="Gene3D" id="2.60.40.1120">
    <property type="entry name" value="Carboxypeptidase-like, regulatory domain"/>
    <property type="match status" value="1"/>
</dbReference>
<keyword evidence="4 9" id="KW-0812">Transmembrane</keyword>
<dbReference type="GO" id="GO:0015344">
    <property type="term" value="F:siderophore uptake transmembrane transporter activity"/>
    <property type="evidence" value="ECO:0007669"/>
    <property type="project" value="TreeGrafter"/>
</dbReference>
<protein>
    <recommendedName>
        <fullName evidence="17">TonB-dependent receptor</fullName>
    </recommendedName>
</protein>
<evidence type="ECO:0000259" key="13">
    <source>
        <dbReference type="Pfam" id="PF00593"/>
    </source>
</evidence>
<dbReference type="PROSITE" id="PS52016">
    <property type="entry name" value="TONB_DEPENDENT_REC_3"/>
    <property type="match status" value="1"/>
</dbReference>
<dbReference type="InterPro" id="IPR036942">
    <property type="entry name" value="Beta-barrel_TonB_sf"/>
</dbReference>
<evidence type="ECO:0000259" key="14">
    <source>
        <dbReference type="Pfam" id="PF07715"/>
    </source>
</evidence>
<keyword evidence="7 9" id="KW-0472">Membrane</keyword>
<dbReference type="OrthoDB" id="9759247at2"/>
<dbReference type="InterPro" id="IPR039426">
    <property type="entry name" value="TonB-dep_rcpt-like"/>
</dbReference>
<evidence type="ECO:0000256" key="10">
    <source>
        <dbReference type="RuleBase" id="RU003357"/>
    </source>
</evidence>
<feature type="domain" description="TonB-dependent receptor plug" evidence="14">
    <location>
        <begin position="147"/>
        <end position="241"/>
    </location>
</feature>
<dbReference type="AlphaFoldDB" id="A0A2A8D0M6"/>
<keyword evidence="2 9" id="KW-0813">Transport</keyword>
<evidence type="ECO:0008006" key="17">
    <source>
        <dbReference type="Google" id="ProtNLM"/>
    </source>
</evidence>
<evidence type="ECO:0000256" key="9">
    <source>
        <dbReference type="PROSITE-ProRule" id="PRU01360"/>
    </source>
</evidence>
<dbReference type="Gene3D" id="2.170.130.10">
    <property type="entry name" value="TonB-dependent receptor, plug domain"/>
    <property type="match status" value="1"/>
</dbReference>
<organism evidence="15 16">
    <name type="scientific">Longibacter salinarum</name>
    <dbReference type="NCBI Taxonomy" id="1850348"/>
    <lineage>
        <taxon>Bacteria</taxon>
        <taxon>Pseudomonadati</taxon>
        <taxon>Rhodothermota</taxon>
        <taxon>Rhodothermia</taxon>
        <taxon>Rhodothermales</taxon>
        <taxon>Salisaetaceae</taxon>
        <taxon>Longibacter</taxon>
    </lineage>
</organism>
<dbReference type="SUPFAM" id="SSF49452">
    <property type="entry name" value="Starch-binding domain-like"/>
    <property type="match status" value="1"/>
</dbReference>
<feature type="region of interest" description="Disordered" evidence="11">
    <location>
        <begin position="246"/>
        <end position="265"/>
    </location>
</feature>
<keyword evidence="3 9" id="KW-1134">Transmembrane beta strand</keyword>
<dbReference type="EMBL" id="PDEQ01000002">
    <property type="protein sequence ID" value="PEN14444.1"/>
    <property type="molecule type" value="Genomic_DNA"/>
</dbReference>
<keyword evidence="16" id="KW-1185">Reference proteome</keyword>
<evidence type="ECO:0000256" key="6">
    <source>
        <dbReference type="ARBA" id="ARBA00023077"/>
    </source>
</evidence>
<evidence type="ECO:0000256" key="4">
    <source>
        <dbReference type="ARBA" id="ARBA00022692"/>
    </source>
</evidence>
<dbReference type="InterPro" id="IPR000531">
    <property type="entry name" value="Beta-barrel_TonB"/>
</dbReference>
<sequence length="808" mass="86273">MSTHTISPTDRSGPSASVRRLISLFLLLAAAISTATSPAYAQSTGTLIATVTDGANESPLPGANVFVEQTRRGTATNLDGIARLTKISTGTQTIITKHIGYSTDRRTVEIVAGDTIRINITLHPSTIGLDGVEVSALSPGLNPSAGIDATRVREIEADDSGQYLRSVPGINVARRGPIGFDPNVRGLTETSVGVYIGGMRTFPAGPLRMDSPLSHVDPSTIASIEVVKGPYALTWGPGNMSAIRAIPRGQSPPPTTLTGTLRTGYDTNTESVETSAFAMGRQGRVFYSANGAWRTGNDYETGAGRTIAADYTSSEARGHIGIHLTPATTLEVRGGYQEQTDIDYPGRLLNADYFKTGMGKVDLSYAPEAVGDGLSLTGIEVQLHAQQTTHGMTNEGKPTYEAGQFPNGNPRPPLRIGVDAEVQNFGARASTSLETNAWSFEVGADLLSTYRDARRPLAAVMPNGMQMTPPFYTSDRVWPGVRMMHEGAFLNVQRSLGVLEIAATGRLDLVQSDPDDPSTVFLNNASTVRGATVTEADLDRSFTMGSGAVTASVPLTNVWSVSAGLGSVARSPQALELYSDRIPASRAQTSAEFQGNPFLEPERSTQADLWIEGYADTWTLRASTFTRRLDNYVTLEATSINPLLPLSPSTVYGYVNGEATFYGAELQGNVRPVEYIELRAAGSYLWGQDETLDEPALGVSPASASAGARWTLPIEGSTVQRFYLDGSVTMTAEQDRVATTRGERVTPGYTVVDLQTGVRLFQRVDLRVTAENVFDVSYTNHLSASNPFSGARIAEPGRVIAFTAAIGF</sequence>
<comment type="caution">
    <text evidence="15">The sequence shown here is derived from an EMBL/GenBank/DDBJ whole genome shotgun (WGS) entry which is preliminary data.</text>
</comment>
<dbReference type="RefSeq" id="WP_098074623.1">
    <property type="nucleotide sequence ID" value="NZ_PDEQ01000002.1"/>
</dbReference>
<evidence type="ECO:0000256" key="5">
    <source>
        <dbReference type="ARBA" id="ARBA00022729"/>
    </source>
</evidence>
<dbReference type="Proteomes" id="UP000220102">
    <property type="component" value="Unassembled WGS sequence"/>
</dbReference>
<dbReference type="GO" id="GO:0044718">
    <property type="term" value="P:siderophore transmembrane transport"/>
    <property type="evidence" value="ECO:0007669"/>
    <property type="project" value="TreeGrafter"/>
</dbReference>
<accession>A0A2A8D0M6</accession>
<comment type="subcellular location">
    <subcellularLocation>
        <location evidence="1 9">Cell outer membrane</location>
        <topology evidence="1 9">Multi-pass membrane protein</topology>
    </subcellularLocation>
</comment>
<proteinExistence type="inferred from homology"/>
<evidence type="ECO:0000256" key="12">
    <source>
        <dbReference type="SAM" id="SignalP"/>
    </source>
</evidence>
<feature type="domain" description="TonB-dependent receptor-like beta-barrel" evidence="13">
    <location>
        <begin position="304"/>
        <end position="773"/>
    </location>
</feature>
<dbReference type="InterPro" id="IPR013784">
    <property type="entry name" value="Carb-bd-like_fold"/>
</dbReference>
<comment type="similarity">
    <text evidence="9 10">Belongs to the TonB-dependent receptor family.</text>
</comment>
<keyword evidence="6 10" id="KW-0798">TonB box</keyword>
<evidence type="ECO:0000313" key="15">
    <source>
        <dbReference type="EMBL" id="PEN14444.1"/>
    </source>
</evidence>
<name>A0A2A8D0M6_9BACT</name>
<evidence type="ECO:0000256" key="8">
    <source>
        <dbReference type="ARBA" id="ARBA00023237"/>
    </source>
</evidence>
<dbReference type="InterPro" id="IPR012910">
    <property type="entry name" value="Plug_dom"/>
</dbReference>
<dbReference type="InterPro" id="IPR037066">
    <property type="entry name" value="Plug_dom_sf"/>
</dbReference>
<evidence type="ECO:0000256" key="11">
    <source>
        <dbReference type="SAM" id="MobiDB-lite"/>
    </source>
</evidence>
<dbReference type="SUPFAM" id="SSF56935">
    <property type="entry name" value="Porins"/>
    <property type="match status" value="1"/>
</dbReference>
<dbReference type="PROSITE" id="PS01156">
    <property type="entry name" value="TONB_DEPENDENT_REC_2"/>
    <property type="match status" value="1"/>
</dbReference>
<evidence type="ECO:0000313" key="16">
    <source>
        <dbReference type="Proteomes" id="UP000220102"/>
    </source>
</evidence>
<feature type="chain" id="PRO_5012270108" description="TonB-dependent receptor" evidence="12">
    <location>
        <begin position="42"/>
        <end position="808"/>
    </location>
</feature>
<keyword evidence="8 9" id="KW-0998">Cell outer membrane</keyword>
<keyword evidence="5 12" id="KW-0732">Signal</keyword>
<dbReference type="PANTHER" id="PTHR30069:SF49">
    <property type="entry name" value="OUTER MEMBRANE PROTEIN C"/>
    <property type="match status" value="1"/>
</dbReference>
<feature type="signal peptide" evidence="12">
    <location>
        <begin position="1"/>
        <end position="41"/>
    </location>
</feature>
<evidence type="ECO:0000256" key="1">
    <source>
        <dbReference type="ARBA" id="ARBA00004571"/>
    </source>
</evidence>
<dbReference type="GO" id="GO:0030246">
    <property type="term" value="F:carbohydrate binding"/>
    <property type="evidence" value="ECO:0007669"/>
    <property type="project" value="InterPro"/>
</dbReference>
<evidence type="ECO:0000256" key="7">
    <source>
        <dbReference type="ARBA" id="ARBA00023136"/>
    </source>
</evidence>
<evidence type="ECO:0000256" key="3">
    <source>
        <dbReference type="ARBA" id="ARBA00022452"/>
    </source>
</evidence>
<dbReference type="InterPro" id="IPR010917">
    <property type="entry name" value="TonB_rcpt_CS"/>
</dbReference>
<dbReference type="PANTHER" id="PTHR30069">
    <property type="entry name" value="TONB-DEPENDENT OUTER MEMBRANE RECEPTOR"/>
    <property type="match status" value="1"/>
</dbReference>
<dbReference type="GO" id="GO:0009279">
    <property type="term" value="C:cell outer membrane"/>
    <property type="evidence" value="ECO:0007669"/>
    <property type="project" value="UniProtKB-SubCell"/>
</dbReference>
<dbReference type="Gene3D" id="2.40.170.20">
    <property type="entry name" value="TonB-dependent receptor, beta-barrel domain"/>
    <property type="match status" value="1"/>
</dbReference>
<dbReference type="Pfam" id="PF07715">
    <property type="entry name" value="Plug"/>
    <property type="match status" value="1"/>
</dbReference>